<protein>
    <submittedName>
        <fullName evidence="1">Uncharacterized protein</fullName>
    </submittedName>
</protein>
<evidence type="ECO:0000313" key="1">
    <source>
        <dbReference type="EMBL" id="KAL2786719.1"/>
    </source>
</evidence>
<organism evidence="1 2">
    <name type="scientific">Aspergillus keveii</name>
    <dbReference type="NCBI Taxonomy" id="714993"/>
    <lineage>
        <taxon>Eukaryota</taxon>
        <taxon>Fungi</taxon>
        <taxon>Dikarya</taxon>
        <taxon>Ascomycota</taxon>
        <taxon>Pezizomycotina</taxon>
        <taxon>Eurotiomycetes</taxon>
        <taxon>Eurotiomycetidae</taxon>
        <taxon>Eurotiales</taxon>
        <taxon>Aspergillaceae</taxon>
        <taxon>Aspergillus</taxon>
        <taxon>Aspergillus subgen. Nidulantes</taxon>
    </lineage>
</organism>
<sequence>MSMRPWYAGGSARRCGSAPFKFDNNVCKSRSISSLRISSQIFLTAVHCGTRLRMRERSSQKKDTNSFRSRLQRRRSGFYILFLSSWYFFSLKAGDENNDRVKGAYL</sequence>
<accession>A0ABR4FU26</accession>
<keyword evidence="2" id="KW-1185">Reference proteome</keyword>
<reference evidence="1 2" key="1">
    <citation type="submission" date="2024-07" db="EMBL/GenBank/DDBJ databases">
        <title>Section-level genome sequencing and comparative genomics of Aspergillus sections Usti and Cavernicolus.</title>
        <authorList>
            <consortium name="Lawrence Berkeley National Laboratory"/>
            <person name="Nybo J.L."/>
            <person name="Vesth T.C."/>
            <person name="Theobald S."/>
            <person name="Frisvad J.C."/>
            <person name="Larsen T.O."/>
            <person name="Kjaerboelling I."/>
            <person name="Rothschild-Mancinelli K."/>
            <person name="Lyhne E.K."/>
            <person name="Kogle M.E."/>
            <person name="Barry K."/>
            <person name="Clum A."/>
            <person name="Na H."/>
            <person name="Ledsgaard L."/>
            <person name="Lin J."/>
            <person name="Lipzen A."/>
            <person name="Kuo A."/>
            <person name="Riley R."/>
            <person name="Mondo S."/>
            <person name="Labutti K."/>
            <person name="Haridas S."/>
            <person name="Pangalinan J."/>
            <person name="Salamov A.A."/>
            <person name="Simmons B.A."/>
            <person name="Magnuson J.K."/>
            <person name="Chen J."/>
            <person name="Drula E."/>
            <person name="Henrissat B."/>
            <person name="Wiebenga A."/>
            <person name="Lubbers R.J."/>
            <person name="Gomes A.C."/>
            <person name="Makela M.R."/>
            <person name="Stajich J."/>
            <person name="Grigoriev I.V."/>
            <person name="Mortensen U.H."/>
            <person name="De Vries R.P."/>
            <person name="Baker S.E."/>
            <person name="Andersen M.R."/>
        </authorList>
    </citation>
    <scope>NUCLEOTIDE SEQUENCE [LARGE SCALE GENOMIC DNA]</scope>
    <source>
        <strain evidence="1 2">CBS 209.92</strain>
    </source>
</reference>
<comment type="caution">
    <text evidence="1">The sequence shown here is derived from an EMBL/GenBank/DDBJ whole genome shotgun (WGS) entry which is preliminary data.</text>
</comment>
<proteinExistence type="predicted"/>
<gene>
    <name evidence="1" type="ORF">BJX66DRAFT_26372</name>
</gene>
<dbReference type="EMBL" id="JBFTWV010000111">
    <property type="protein sequence ID" value="KAL2786719.1"/>
    <property type="molecule type" value="Genomic_DNA"/>
</dbReference>
<name>A0ABR4FU26_9EURO</name>
<evidence type="ECO:0000313" key="2">
    <source>
        <dbReference type="Proteomes" id="UP001610563"/>
    </source>
</evidence>
<dbReference type="Proteomes" id="UP001610563">
    <property type="component" value="Unassembled WGS sequence"/>
</dbReference>